<accession>A0A2P8DXQ2</accession>
<protein>
    <recommendedName>
        <fullName evidence="3">Lipoprotein</fullName>
    </recommendedName>
</protein>
<organism evidence="1 2">
    <name type="scientific">Cecembia rubra</name>
    <dbReference type="NCBI Taxonomy" id="1485585"/>
    <lineage>
        <taxon>Bacteria</taxon>
        <taxon>Pseudomonadati</taxon>
        <taxon>Bacteroidota</taxon>
        <taxon>Cytophagia</taxon>
        <taxon>Cytophagales</taxon>
        <taxon>Cyclobacteriaceae</taxon>
        <taxon>Cecembia</taxon>
    </lineage>
</organism>
<comment type="caution">
    <text evidence="1">The sequence shown here is derived from an EMBL/GenBank/DDBJ whole genome shotgun (WGS) entry which is preliminary data.</text>
</comment>
<evidence type="ECO:0000313" key="1">
    <source>
        <dbReference type="EMBL" id="PSL01986.1"/>
    </source>
</evidence>
<reference evidence="1 2" key="1">
    <citation type="submission" date="2018-03" db="EMBL/GenBank/DDBJ databases">
        <title>Genomic Encyclopedia of Archaeal and Bacterial Type Strains, Phase II (KMG-II): from individual species to whole genera.</title>
        <authorList>
            <person name="Goeker M."/>
        </authorList>
    </citation>
    <scope>NUCLEOTIDE SEQUENCE [LARGE SCALE GENOMIC DNA]</scope>
    <source>
        <strain evidence="1 2">DSM 28057</strain>
    </source>
</reference>
<evidence type="ECO:0000313" key="2">
    <source>
        <dbReference type="Proteomes" id="UP000240708"/>
    </source>
</evidence>
<evidence type="ECO:0008006" key="3">
    <source>
        <dbReference type="Google" id="ProtNLM"/>
    </source>
</evidence>
<name>A0A2P8DXQ2_9BACT</name>
<proteinExistence type="predicted"/>
<dbReference type="OrthoDB" id="966030at2"/>
<keyword evidence="2" id="KW-1185">Reference proteome</keyword>
<dbReference type="PROSITE" id="PS51257">
    <property type="entry name" value="PROKAR_LIPOPROTEIN"/>
    <property type="match status" value="1"/>
</dbReference>
<dbReference type="AlphaFoldDB" id="A0A2P8DXQ2"/>
<dbReference type="Proteomes" id="UP000240708">
    <property type="component" value="Unassembled WGS sequence"/>
</dbReference>
<sequence length="203" mass="23942">MYILRFDKMNSSKMLMGLMSLMLLACQPKSEYQRIKEKELASGKMVEELFLDLRFGMGRKEFFTTCWEHNKNGVLTNGAHYLQVQYKPVMPSGKDALMHFYPQFEDNKLYYMPMEFSYPNWFPGNEEYSNEKLLEDVLGLLKEWYGEGFFEVANRDRSVSAFVKIDGNRLIRVFKKNLTTIRVEMLDLRVKDLSEMNKNDEAA</sequence>
<dbReference type="EMBL" id="PYGF01000011">
    <property type="protein sequence ID" value="PSL01986.1"/>
    <property type="molecule type" value="Genomic_DNA"/>
</dbReference>
<gene>
    <name evidence="1" type="ORF">CLV48_11175</name>
</gene>